<proteinExistence type="predicted"/>
<gene>
    <name evidence="2" type="ORF">GCM10010991_28450</name>
</gene>
<dbReference type="EMBL" id="BMLP01000006">
    <property type="protein sequence ID" value="GGO35722.1"/>
    <property type="molecule type" value="Genomic_DNA"/>
</dbReference>
<feature type="compositionally biased region" description="Basic and acidic residues" evidence="1">
    <location>
        <begin position="80"/>
        <end position="91"/>
    </location>
</feature>
<dbReference type="Proteomes" id="UP000598196">
    <property type="component" value="Unassembled WGS sequence"/>
</dbReference>
<evidence type="ECO:0000313" key="3">
    <source>
        <dbReference type="Proteomes" id="UP000598196"/>
    </source>
</evidence>
<reference evidence="2 3" key="1">
    <citation type="journal article" date="2014" name="Int. J. Syst. Evol. Microbiol.">
        <title>Complete genome sequence of Corynebacterium casei LMG S-19264T (=DSM 44701T), isolated from a smear-ripened cheese.</title>
        <authorList>
            <consortium name="US DOE Joint Genome Institute (JGI-PGF)"/>
            <person name="Walter F."/>
            <person name="Albersmeier A."/>
            <person name="Kalinowski J."/>
            <person name="Ruckert C."/>
        </authorList>
    </citation>
    <scope>NUCLEOTIDE SEQUENCE [LARGE SCALE GENOMIC DNA]</scope>
    <source>
        <strain evidence="2 3">CGMCC 1.7029</strain>
    </source>
</reference>
<evidence type="ECO:0000313" key="2">
    <source>
        <dbReference type="EMBL" id="GGO35722.1"/>
    </source>
</evidence>
<accession>A0A917YMB2</accession>
<evidence type="ECO:0000256" key="1">
    <source>
        <dbReference type="SAM" id="MobiDB-lite"/>
    </source>
</evidence>
<comment type="caution">
    <text evidence="2">The sequence shown here is derived from an EMBL/GenBank/DDBJ whole genome shotgun (WGS) entry which is preliminary data.</text>
</comment>
<sequence>MRVGQPRRGQPFGQEVQPDQTRIEIDPGDQQDIGVKLADHLDCGGDLPVLAPVKMIDQQSRPTARQPCIPGGQSKRIGPCRRDRQQDQAGK</sequence>
<feature type="region of interest" description="Disordered" evidence="1">
    <location>
        <begin position="1"/>
        <end position="29"/>
    </location>
</feature>
<organism evidence="2 3">
    <name type="scientific">Gemmobacter aquaticus</name>
    <dbReference type="NCBI Taxonomy" id="490185"/>
    <lineage>
        <taxon>Bacteria</taxon>
        <taxon>Pseudomonadati</taxon>
        <taxon>Pseudomonadota</taxon>
        <taxon>Alphaproteobacteria</taxon>
        <taxon>Rhodobacterales</taxon>
        <taxon>Paracoccaceae</taxon>
        <taxon>Gemmobacter</taxon>
    </lineage>
</organism>
<keyword evidence="3" id="KW-1185">Reference proteome</keyword>
<feature type="region of interest" description="Disordered" evidence="1">
    <location>
        <begin position="58"/>
        <end position="91"/>
    </location>
</feature>
<dbReference type="AlphaFoldDB" id="A0A917YMB2"/>
<protein>
    <submittedName>
        <fullName evidence="2">Uncharacterized protein</fullName>
    </submittedName>
</protein>
<name>A0A917YMB2_9RHOB</name>